<keyword evidence="4" id="KW-1185">Reference proteome</keyword>
<dbReference type="PANTHER" id="PTHR36183">
    <property type="entry name" value="BETA-GLUCURONIDASE"/>
    <property type="match status" value="1"/>
</dbReference>
<evidence type="ECO:0000259" key="2">
    <source>
        <dbReference type="Pfam" id="PF16862"/>
    </source>
</evidence>
<feature type="signal peptide" evidence="1">
    <location>
        <begin position="1"/>
        <end position="20"/>
    </location>
</feature>
<keyword evidence="1" id="KW-0732">Signal</keyword>
<sequence>MTPVTKHLFLFASLPVYATASCVEYSIPRYPPRNAAPLDPTPIGLSFEFYMWPSYMTNITPPMQCAERLSDLYGRTMPIRIGGTTQDRATYDPEFEGYVSYVNEDPLVAPMELTYGPKFWDLIPEYGGETILGFNRGDNNRSNTFAAVVEAKRRALRNLVAIELGNEPDVYNMWNKSIVVPPWNASQEGASAADWAQEFLNVWKQPLPILAAGSYAATIPSRPDWPNVPYLINTAFNDSVKAGVKTYSGHLYAAPPNKTDLAGEMSHVKTVADLSVFNESIALSHGEGVPFILGETNFHPYDVHMDETFGAALATLDRSMRAVTIGIQRLFFHQGTINQALFNWWSDRQINAPFYGGYMAVQALAGGTSIVELDQGDSSYAVYVVYSGHRASKILLINTEYYAEGVRPTTDFTLSGLRASRVTALRLTAESSEVVTTREQTNPGSPRPTLGGQWFSNADCSAKGARKVETTRVGGGKATFSLKASEALLVYL</sequence>
<organism evidence="3 4">
    <name type="scientific">Aspergillus keveii</name>
    <dbReference type="NCBI Taxonomy" id="714993"/>
    <lineage>
        <taxon>Eukaryota</taxon>
        <taxon>Fungi</taxon>
        <taxon>Dikarya</taxon>
        <taxon>Ascomycota</taxon>
        <taxon>Pezizomycotina</taxon>
        <taxon>Eurotiomycetes</taxon>
        <taxon>Eurotiomycetidae</taxon>
        <taxon>Eurotiales</taxon>
        <taxon>Aspergillaceae</taxon>
        <taxon>Aspergillus</taxon>
        <taxon>Aspergillus subgen. Nidulantes</taxon>
    </lineage>
</organism>
<accession>A0ABR4FJH2</accession>
<dbReference type="InterPro" id="IPR013780">
    <property type="entry name" value="Glyco_hydro_b"/>
</dbReference>
<feature type="domain" description="Beta-glucuronidase C-terminal" evidence="2">
    <location>
        <begin position="383"/>
        <end position="489"/>
    </location>
</feature>
<evidence type="ECO:0000313" key="3">
    <source>
        <dbReference type="EMBL" id="KAL2783379.1"/>
    </source>
</evidence>
<dbReference type="InterPro" id="IPR052974">
    <property type="entry name" value="GH79_Enzymes"/>
</dbReference>
<evidence type="ECO:0000313" key="4">
    <source>
        <dbReference type="Proteomes" id="UP001610563"/>
    </source>
</evidence>
<dbReference type="PROSITE" id="PS51257">
    <property type="entry name" value="PROKAR_LIPOPROTEIN"/>
    <property type="match status" value="1"/>
</dbReference>
<dbReference type="SUPFAM" id="SSF51445">
    <property type="entry name" value="(Trans)glycosidases"/>
    <property type="match status" value="1"/>
</dbReference>
<dbReference type="Proteomes" id="UP001610563">
    <property type="component" value="Unassembled WGS sequence"/>
</dbReference>
<dbReference type="Pfam" id="PF16862">
    <property type="entry name" value="Glyco_hydro_79C"/>
    <property type="match status" value="1"/>
</dbReference>
<proteinExistence type="predicted"/>
<dbReference type="InterPro" id="IPR017853">
    <property type="entry name" value="GH"/>
</dbReference>
<dbReference type="EMBL" id="JBFTWV010000241">
    <property type="protein sequence ID" value="KAL2783379.1"/>
    <property type="molecule type" value="Genomic_DNA"/>
</dbReference>
<dbReference type="Gene3D" id="3.20.20.80">
    <property type="entry name" value="Glycosidases"/>
    <property type="match status" value="1"/>
</dbReference>
<name>A0ABR4FJH2_9EURO</name>
<dbReference type="InterPro" id="IPR031728">
    <property type="entry name" value="GlcAase_C"/>
</dbReference>
<reference evidence="3 4" key="1">
    <citation type="submission" date="2024-07" db="EMBL/GenBank/DDBJ databases">
        <title>Section-level genome sequencing and comparative genomics of Aspergillus sections Usti and Cavernicolus.</title>
        <authorList>
            <consortium name="Lawrence Berkeley National Laboratory"/>
            <person name="Nybo J.L."/>
            <person name="Vesth T.C."/>
            <person name="Theobald S."/>
            <person name="Frisvad J.C."/>
            <person name="Larsen T.O."/>
            <person name="Kjaerboelling I."/>
            <person name="Rothschild-Mancinelli K."/>
            <person name="Lyhne E.K."/>
            <person name="Kogle M.E."/>
            <person name="Barry K."/>
            <person name="Clum A."/>
            <person name="Na H."/>
            <person name="Ledsgaard L."/>
            <person name="Lin J."/>
            <person name="Lipzen A."/>
            <person name="Kuo A."/>
            <person name="Riley R."/>
            <person name="Mondo S."/>
            <person name="Labutti K."/>
            <person name="Haridas S."/>
            <person name="Pangalinan J."/>
            <person name="Salamov A.A."/>
            <person name="Simmons B.A."/>
            <person name="Magnuson J.K."/>
            <person name="Chen J."/>
            <person name="Drula E."/>
            <person name="Henrissat B."/>
            <person name="Wiebenga A."/>
            <person name="Lubbers R.J."/>
            <person name="Gomes A.C."/>
            <person name="Makela M.R."/>
            <person name="Stajich J."/>
            <person name="Grigoriev I.V."/>
            <person name="Mortensen U.H."/>
            <person name="De Vries R.P."/>
            <person name="Baker S.E."/>
            <person name="Andersen M.R."/>
        </authorList>
    </citation>
    <scope>NUCLEOTIDE SEQUENCE [LARGE SCALE GENOMIC DNA]</scope>
    <source>
        <strain evidence="3 4">CBS 209.92</strain>
    </source>
</reference>
<gene>
    <name evidence="3" type="ORF">BJX66DRAFT_344984</name>
</gene>
<dbReference type="PANTHER" id="PTHR36183:SF3">
    <property type="entry name" value="BETA-GLUCURONIDASE C-TERMINAL DOMAIN-CONTAINING PROTEIN"/>
    <property type="match status" value="1"/>
</dbReference>
<feature type="chain" id="PRO_5045713691" description="Beta-glucuronidase C-terminal domain-containing protein" evidence="1">
    <location>
        <begin position="21"/>
        <end position="492"/>
    </location>
</feature>
<protein>
    <recommendedName>
        <fullName evidence="2">Beta-glucuronidase C-terminal domain-containing protein</fullName>
    </recommendedName>
</protein>
<dbReference type="Gene3D" id="2.60.40.1180">
    <property type="entry name" value="Golgi alpha-mannosidase II"/>
    <property type="match status" value="1"/>
</dbReference>
<comment type="caution">
    <text evidence="3">The sequence shown here is derived from an EMBL/GenBank/DDBJ whole genome shotgun (WGS) entry which is preliminary data.</text>
</comment>
<evidence type="ECO:0000256" key="1">
    <source>
        <dbReference type="SAM" id="SignalP"/>
    </source>
</evidence>